<dbReference type="EMBL" id="JAHMHS010000076">
    <property type="protein sequence ID" value="KAK1722658.1"/>
    <property type="molecule type" value="Genomic_DNA"/>
</dbReference>
<dbReference type="GeneID" id="85398347"/>
<feature type="region of interest" description="Disordered" evidence="1">
    <location>
        <begin position="69"/>
        <end position="122"/>
    </location>
</feature>
<feature type="compositionally biased region" description="Basic and acidic residues" evidence="1">
    <location>
        <begin position="99"/>
        <end position="122"/>
    </location>
</feature>
<dbReference type="PANTHER" id="PTHR24148">
    <property type="entry name" value="ANKYRIN REPEAT DOMAIN-CONTAINING PROTEIN 39 HOMOLOG-RELATED"/>
    <property type="match status" value="1"/>
</dbReference>
<dbReference type="InterPro" id="IPR010730">
    <property type="entry name" value="HET"/>
</dbReference>
<keyword evidence="4" id="KW-1185">Reference proteome</keyword>
<proteinExistence type="predicted"/>
<evidence type="ECO:0000256" key="1">
    <source>
        <dbReference type="SAM" id="MobiDB-lite"/>
    </source>
</evidence>
<name>A0AAD8UGF6_GLOAC</name>
<dbReference type="PANTHER" id="PTHR24148:SF64">
    <property type="entry name" value="HETEROKARYON INCOMPATIBILITY DOMAIN-CONTAINING PROTEIN"/>
    <property type="match status" value="1"/>
</dbReference>
<evidence type="ECO:0000313" key="4">
    <source>
        <dbReference type="Proteomes" id="UP001244207"/>
    </source>
</evidence>
<sequence>MCHQRVFIHEHCDCVWEKYSSLCEEHNTPGHTIEDWPVLVDKPCDVHPGGTPLSLAYFLRAAEFASLEDDDSSTDDTISSSNVQSDGTNESDDEPQVDVQKEQKRDRSATCDNSDHSLADEDAHRLHDDTSIPDQQLFADSLCISNATDDKTELLSGLQYFRYDGEKKTTQFIANAIKARNTEVTLSVDLGQSIKSVYQSLPVAADEIRVIKLQPAPSLLAPITAELVILKLGGGSSHYDALSYRWGDCLDPVNITMNGICMSVTQSLDTALRHLRHSKEERVVWADSVCINQEDMKEKSIQIQKMDEVYRDASCVRIWLGEAQGSTEAAMALLNSCAALNNKTEATQRVLEDDSGIRGLTELLLRPYWSRMWVFQEILLARRAEVHCGTLSADWWTVKTLDILTSNPTLCTVPETRVALVGNMRKAFMNIAHFNIPSSQPKSIENLLFPTSHLQASNDRDKLYALMGLCNIEAYLTVDYSKATRDIYMDFTRRYAERTGDLSLLYGAGLCQSESARGENIGLTSWIPDFRGIDGRDPFLLSAGLSKAFDASAGNRYTERRQDESEMDLRDDGLLVEALVVEKVVRTQSLDVSDSGRR</sequence>
<dbReference type="AlphaFoldDB" id="A0AAD8UGF6"/>
<accession>A0AAD8UGF6</accession>
<evidence type="ECO:0000313" key="3">
    <source>
        <dbReference type="EMBL" id="KAK1722658.1"/>
    </source>
</evidence>
<dbReference type="RefSeq" id="XP_060362713.1">
    <property type="nucleotide sequence ID" value="XM_060514449.1"/>
</dbReference>
<gene>
    <name evidence="3" type="ORF">BDZ83DRAFT_754201</name>
</gene>
<comment type="caution">
    <text evidence="3">The sequence shown here is derived from an EMBL/GenBank/DDBJ whole genome shotgun (WGS) entry which is preliminary data.</text>
</comment>
<reference evidence="3" key="1">
    <citation type="submission" date="2021-12" db="EMBL/GenBank/DDBJ databases">
        <title>Comparative genomics, transcriptomics and evolutionary studies reveal genomic signatures of adaptation to plant cell wall in hemibiotrophic fungi.</title>
        <authorList>
            <consortium name="DOE Joint Genome Institute"/>
            <person name="Baroncelli R."/>
            <person name="Diaz J.F."/>
            <person name="Benocci T."/>
            <person name="Peng M."/>
            <person name="Battaglia E."/>
            <person name="Haridas S."/>
            <person name="Andreopoulos W."/>
            <person name="Labutti K."/>
            <person name="Pangilinan J."/>
            <person name="Floch G.L."/>
            <person name="Makela M.R."/>
            <person name="Henrissat B."/>
            <person name="Grigoriev I.V."/>
            <person name="Crouch J.A."/>
            <person name="De Vries R.P."/>
            <person name="Sukno S.A."/>
            <person name="Thon M.R."/>
        </authorList>
    </citation>
    <scope>NUCLEOTIDE SEQUENCE</scope>
    <source>
        <strain evidence="3">CBS 112980</strain>
    </source>
</reference>
<feature type="domain" description="Heterokaryon incompatibility" evidence="2">
    <location>
        <begin position="239"/>
        <end position="377"/>
    </location>
</feature>
<dbReference type="Proteomes" id="UP001244207">
    <property type="component" value="Unassembled WGS sequence"/>
</dbReference>
<dbReference type="Pfam" id="PF06985">
    <property type="entry name" value="HET"/>
    <property type="match status" value="1"/>
</dbReference>
<protein>
    <submittedName>
        <fullName evidence="3">Heterokaryon incompatibility protein-domain-containing protein</fullName>
    </submittedName>
</protein>
<evidence type="ECO:0000259" key="2">
    <source>
        <dbReference type="Pfam" id="PF06985"/>
    </source>
</evidence>
<dbReference type="InterPro" id="IPR052895">
    <property type="entry name" value="HetReg/Transcr_Mod"/>
</dbReference>
<organism evidence="3 4">
    <name type="scientific">Glomerella acutata</name>
    <name type="common">Colletotrichum acutatum</name>
    <dbReference type="NCBI Taxonomy" id="27357"/>
    <lineage>
        <taxon>Eukaryota</taxon>
        <taxon>Fungi</taxon>
        <taxon>Dikarya</taxon>
        <taxon>Ascomycota</taxon>
        <taxon>Pezizomycotina</taxon>
        <taxon>Sordariomycetes</taxon>
        <taxon>Hypocreomycetidae</taxon>
        <taxon>Glomerellales</taxon>
        <taxon>Glomerellaceae</taxon>
        <taxon>Colletotrichum</taxon>
        <taxon>Colletotrichum acutatum species complex</taxon>
    </lineage>
</organism>